<evidence type="ECO:0000256" key="13">
    <source>
        <dbReference type="ARBA" id="ARBA00034808"/>
    </source>
</evidence>
<evidence type="ECO:0000256" key="1">
    <source>
        <dbReference type="ARBA" id="ARBA00009922"/>
    </source>
</evidence>
<feature type="compositionally biased region" description="Polar residues" evidence="16">
    <location>
        <begin position="1"/>
        <end position="12"/>
    </location>
</feature>
<keyword evidence="6 15" id="KW-0347">Helicase</keyword>
<dbReference type="InterPro" id="IPR038726">
    <property type="entry name" value="PDDEXK_AddAB-type"/>
</dbReference>
<accession>A0ABP8W4X7</accession>
<keyword evidence="7" id="KW-0269">Exonuclease</keyword>
<keyword evidence="4" id="KW-0227">DNA damage</keyword>
<protein>
    <recommendedName>
        <fullName evidence="13">DNA 3'-5' helicase</fullName>
        <ecNumber evidence="13">5.6.2.4</ecNumber>
    </recommendedName>
</protein>
<keyword evidence="11" id="KW-0413">Isomerase</keyword>
<evidence type="ECO:0000256" key="10">
    <source>
        <dbReference type="ARBA" id="ARBA00023204"/>
    </source>
</evidence>
<keyword evidence="3 15" id="KW-0547">Nucleotide-binding</keyword>
<comment type="similarity">
    <text evidence="1">Belongs to the helicase family. UvrD subfamily.</text>
</comment>
<evidence type="ECO:0000313" key="20">
    <source>
        <dbReference type="Proteomes" id="UP001500621"/>
    </source>
</evidence>
<dbReference type="EMBL" id="BAABIM010000001">
    <property type="protein sequence ID" value="GAA4678741.1"/>
    <property type="molecule type" value="Genomic_DNA"/>
</dbReference>
<organism evidence="19 20">
    <name type="scientific">Nocardioides nanhaiensis</name>
    <dbReference type="NCBI Taxonomy" id="1476871"/>
    <lineage>
        <taxon>Bacteria</taxon>
        <taxon>Bacillati</taxon>
        <taxon>Actinomycetota</taxon>
        <taxon>Actinomycetes</taxon>
        <taxon>Propionibacteriales</taxon>
        <taxon>Nocardioidaceae</taxon>
        <taxon>Nocardioides</taxon>
    </lineage>
</organism>
<dbReference type="PROSITE" id="PS51217">
    <property type="entry name" value="UVRD_HELICASE_CTER"/>
    <property type="match status" value="1"/>
</dbReference>
<evidence type="ECO:0000256" key="9">
    <source>
        <dbReference type="ARBA" id="ARBA00023125"/>
    </source>
</evidence>
<dbReference type="InterPro" id="IPR014016">
    <property type="entry name" value="UvrD-like_ATP-bd"/>
</dbReference>
<feature type="domain" description="UvrD-like helicase C-terminal" evidence="18">
    <location>
        <begin position="329"/>
        <end position="654"/>
    </location>
</feature>
<keyword evidence="8 15" id="KW-0067">ATP-binding</keyword>
<comment type="caution">
    <text evidence="19">The sequence shown here is derived from an EMBL/GenBank/DDBJ whole genome shotgun (WGS) entry which is preliminary data.</text>
</comment>
<dbReference type="PROSITE" id="PS51198">
    <property type="entry name" value="UVRD_HELICASE_ATP_BIND"/>
    <property type="match status" value="1"/>
</dbReference>
<dbReference type="Gene3D" id="3.90.320.10">
    <property type="match status" value="1"/>
</dbReference>
<dbReference type="InterPro" id="IPR011604">
    <property type="entry name" value="PDDEXK-like_dom_sf"/>
</dbReference>
<comment type="catalytic activity">
    <reaction evidence="12">
        <text>Couples ATP hydrolysis with the unwinding of duplex DNA by translocating in the 3'-5' direction.</text>
        <dbReference type="EC" id="5.6.2.4"/>
    </reaction>
</comment>
<evidence type="ECO:0000256" key="4">
    <source>
        <dbReference type="ARBA" id="ARBA00022763"/>
    </source>
</evidence>
<dbReference type="InterPro" id="IPR013986">
    <property type="entry name" value="DExx_box_DNA_helicase_dom_sf"/>
</dbReference>
<evidence type="ECO:0000256" key="15">
    <source>
        <dbReference type="PROSITE-ProRule" id="PRU00560"/>
    </source>
</evidence>
<keyword evidence="20" id="KW-1185">Reference proteome</keyword>
<dbReference type="GO" id="GO:0004386">
    <property type="term" value="F:helicase activity"/>
    <property type="evidence" value="ECO:0007669"/>
    <property type="project" value="UniProtKB-KW"/>
</dbReference>
<keyword evidence="2" id="KW-0540">Nuclease</keyword>
<dbReference type="PANTHER" id="PTHR11070">
    <property type="entry name" value="UVRD / RECB / PCRA DNA HELICASE FAMILY MEMBER"/>
    <property type="match status" value="1"/>
</dbReference>
<evidence type="ECO:0000256" key="12">
    <source>
        <dbReference type="ARBA" id="ARBA00034617"/>
    </source>
</evidence>
<dbReference type="Pfam" id="PF13361">
    <property type="entry name" value="UvrD_C"/>
    <property type="match status" value="1"/>
</dbReference>
<evidence type="ECO:0000313" key="19">
    <source>
        <dbReference type="EMBL" id="GAA4678741.1"/>
    </source>
</evidence>
<evidence type="ECO:0000256" key="14">
    <source>
        <dbReference type="ARBA" id="ARBA00048988"/>
    </source>
</evidence>
<evidence type="ECO:0000256" key="6">
    <source>
        <dbReference type="ARBA" id="ARBA00022806"/>
    </source>
</evidence>
<evidence type="ECO:0000256" key="3">
    <source>
        <dbReference type="ARBA" id="ARBA00022741"/>
    </source>
</evidence>
<keyword evidence="5 15" id="KW-0378">Hydrolase</keyword>
<comment type="catalytic activity">
    <reaction evidence="14">
        <text>ATP + H2O = ADP + phosphate + H(+)</text>
        <dbReference type="Rhea" id="RHEA:13065"/>
        <dbReference type="ChEBI" id="CHEBI:15377"/>
        <dbReference type="ChEBI" id="CHEBI:15378"/>
        <dbReference type="ChEBI" id="CHEBI:30616"/>
        <dbReference type="ChEBI" id="CHEBI:43474"/>
        <dbReference type="ChEBI" id="CHEBI:456216"/>
        <dbReference type="EC" id="5.6.2.4"/>
    </reaction>
</comment>
<dbReference type="InterPro" id="IPR027417">
    <property type="entry name" value="P-loop_NTPase"/>
</dbReference>
<dbReference type="EC" id="5.6.2.4" evidence="13"/>
<proteinExistence type="inferred from homology"/>
<dbReference type="InterPro" id="IPR000212">
    <property type="entry name" value="DNA_helicase_UvrD/REP"/>
</dbReference>
<evidence type="ECO:0000256" key="16">
    <source>
        <dbReference type="SAM" id="MobiDB-lite"/>
    </source>
</evidence>
<evidence type="ECO:0000256" key="5">
    <source>
        <dbReference type="ARBA" id="ARBA00022801"/>
    </source>
</evidence>
<evidence type="ECO:0000256" key="8">
    <source>
        <dbReference type="ARBA" id="ARBA00022840"/>
    </source>
</evidence>
<feature type="binding site" evidence="15">
    <location>
        <begin position="54"/>
        <end position="61"/>
    </location>
    <ligand>
        <name>ATP</name>
        <dbReference type="ChEBI" id="CHEBI:30616"/>
    </ligand>
</feature>
<dbReference type="InterPro" id="IPR014017">
    <property type="entry name" value="DNA_helicase_UvrD-like_C"/>
</dbReference>
<keyword evidence="9" id="KW-0238">DNA-binding</keyword>
<dbReference type="Proteomes" id="UP001500621">
    <property type="component" value="Unassembled WGS sequence"/>
</dbReference>
<dbReference type="RefSeq" id="WP_345264234.1">
    <property type="nucleotide sequence ID" value="NZ_BAABIM010000001.1"/>
</dbReference>
<dbReference type="Gene3D" id="3.40.50.300">
    <property type="entry name" value="P-loop containing nucleotide triphosphate hydrolases"/>
    <property type="match status" value="3"/>
</dbReference>
<sequence length="1101" mass="118910">MSTAPARSTGRSGTPGPAYRLVRPGPSVAPAAPPLDEHQRAVVEHEGGPLLVLAGPGTGKTTTLVEAIVHRVEQRGARPEEVLALTFSRKAAEQLRDRVTARLGRTVSTALGSTFHSFAYGLIRQHAPAELYEGPLRLLSAAEQDVVLQELLTDHPESVTWPPELARAVGTRGFAGEVAGVLARAREKGLEGADLHHLGVQEGRPAFAAAGLFLDQYLTVLDSLGAIDYADLIRRAVHVAEEHRAELRGRYRHVFVDEYQDTDPGQVALLRALAGDGRDLVVVGDPHQSIYAFRGAEVRGILEFPTAFPQADGAPAPVAVLGTTRRFGPRLLRAGQRVAARLPLPAALPEAARATFLAPRSEHPEPGRVQVLTFDTDRAELEHVADLLRRAHLEEGLPWSAMAVLVRSGRATLPALRRALVAAGVPAEVASDDTPLVAEPAVRTLVDALDAVLHLEETDPQQAGYLDTTRAHGLLQSPLAGLDAADVRVLGRVLRAAEKSAAAAEGRTPRSSPELLREAVVAPEALGVSPQHPEQAVRAAAALAGLLRRARGLLEAGAASEEVLWELWDGTSWPERLLTASGRSGPQARSAHRDLDAVCALFDEAARVEDRRGHTGLATFLATLSAQQIPADTLAEQGIRSEAVRLLTAHRSKGLEWRLVVVAHVQEGGWPDLRRRATLLEADRIDRDQLRPPTTTRELLADERRLFYVACTRARERLVVTAVASTDDDGEQPSRFLAELGLTPQHRQGRPPRPLSLTGLVAELRRTAADSAAPEPLRRAAAHRLARLTEEHREGRVRVPAADPASWWGTRAATEAPEPLRAEGEPVRLSASALTSLEQCPTRWFLESEAGGQRASTQAQGFGNIVHALADRIGRGEVELPPEGPAPEPGGVAGVVEQLMGHVDEVWEQVPFRTPWSSSREREEVRAALTRFLAWHQRPDARTVVGTERRITAAVPLPDGQQVVLHGYADRVEVDAEGRVVVVDLKTGKYAPTGAETAEHPQLGLYQLAVEHGALDDVVPGAEPGGAELWQLRQEVRTSLKVQRQEPQEPDAEGVRPIERQLMGAVGALREERFPARPGNHCQHCDFAPLCPAHNSGTVLS</sequence>
<dbReference type="PANTHER" id="PTHR11070:SF59">
    <property type="entry name" value="DNA 3'-5' HELICASE"/>
    <property type="match status" value="1"/>
</dbReference>
<dbReference type="Gene3D" id="1.10.10.160">
    <property type="match status" value="1"/>
</dbReference>
<evidence type="ECO:0000256" key="7">
    <source>
        <dbReference type="ARBA" id="ARBA00022839"/>
    </source>
</evidence>
<feature type="region of interest" description="Disordered" evidence="16">
    <location>
        <begin position="1"/>
        <end position="33"/>
    </location>
</feature>
<evidence type="ECO:0000259" key="18">
    <source>
        <dbReference type="PROSITE" id="PS51217"/>
    </source>
</evidence>
<dbReference type="Pfam" id="PF00580">
    <property type="entry name" value="UvrD-helicase"/>
    <property type="match status" value="1"/>
</dbReference>
<reference evidence="20" key="1">
    <citation type="journal article" date="2019" name="Int. J. Syst. Evol. Microbiol.">
        <title>The Global Catalogue of Microorganisms (GCM) 10K type strain sequencing project: providing services to taxonomists for standard genome sequencing and annotation.</title>
        <authorList>
            <consortium name="The Broad Institute Genomics Platform"/>
            <consortium name="The Broad Institute Genome Sequencing Center for Infectious Disease"/>
            <person name="Wu L."/>
            <person name="Ma J."/>
        </authorList>
    </citation>
    <scope>NUCLEOTIDE SEQUENCE [LARGE SCALE GENOMIC DNA]</scope>
    <source>
        <strain evidence="20">JCM 18127</strain>
    </source>
</reference>
<evidence type="ECO:0000256" key="2">
    <source>
        <dbReference type="ARBA" id="ARBA00022722"/>
    </source>
</evidence>
<dbReference type="Pfam" id="PF12705">
    <property type="entry name" value="PDDEXK_1"/>
    <property type="match status" value="1"/>
</dbReference>
<feature type="domain" description="UvrD-like helicase ATP-binding" evidence="17">
    <location>
        <begin position="33"/>
        <end position="328"/>
    </location>
</feature>
<gene>
    <name evidence="19" type="ORF">GCM10023226_15090</name>
</gene>
<keyword evidence="10" id="KW-0234">DNA repair</keyword>
<evidence type="ECO:0000259" key="17">
    <source>
        <dbReference type="PROSITE" id="PS51198"/>
    </source>
</evidence>
<name>A0ABP8W4X7_9ACTN</name>
<dbReference type="SUPFAM" id="SSF52540">
    <property type="entry name" value="P-loop containing nucleoside triphosphate hydrolases"/>
    <property type="match status" value="1"/>
</dbReference>
<dbReference type="CDD" id="cd17932">
    <property type="entry name" value="DEXQc_UvrD"/>
    <property type="match status" value="1"/>
</dbReference>
<evidence type="ECO:0000256" key="11">
    <source>
        <dbReference type="ARBA" id="ARBA00023235"/>
    </source>
</evidence>